<dbReference type="EMBL" id="KQ257461">
    <property type="protein sequence ID" value="KNC98239.1"/>
    <property type="molecule type" value="Genomic_DNA"/>
</dbReference>
<keyword evidence="4" id="KW-1185">Reference proteome</keyword>
<dbReference type="VEuPathDB" id="FungiDB:SPPG_06639"/>
<dbReference type="AlphaFoldDB" id="A0A0L0HBJ3"/>
<dbReference type="OrthoDB" id="2159282at2759"/>
<dbReference type="GeneID" id="27689930"/>
<sequence>MIARIQRGGSASRLNTLTLRPPSSPTLFISRLPLRRLESTVSNTPPSYPAPLPTHTPAPRATGLRLIARRSREGFAFVLRFKRTLLELFLWMICGSLALELKWMRRDFEEYKETVGVKRRKLEAELRELRRECGLVDASDDKVTEVTKSVAQDKSLPVRTTEAQAPSRRPAIY</sequence>
<evidence type="ECO:0000313" key="3">
    <source>
        <dbReference type="EMBL" id="KNC98239.1"/>
    </source>
</evidence>
<gene>
    <name evidence="3" type="ORF">SPPG_06639</name>
</gene>
<feature type="coiled-coil region" evidence="1">
    <location>
        <begin position="112"/>
        <end position="139"/>
    </location>
</feature>
<evidence type="ECO:0000256" key="2">
    <source>
        <dbReference type="SAM" id="MobiDB-lite"/>
    </source>
</evidence>
<feature type="region of interest" description="Disordered" evidence="2">
    <location>
        <begin position="147"/>
        <end position="173"/>
    </location>
</feature>
<evidence type="ECO:0000256" key="1">
    <source>
        <dbReference type="SAM" id="Coils"/>
    </source>
</evidence>
<keyword evidence="1" id="KW-0175">Coiled coil</keyword>
<reference evidence="3 4" key="1">
    <citation type="submission" date="2009-08" db="EMBL/GenBank/DDBJ databases">
        <title>The Genome Sequence of Spizellomyces punctatus strain DAOM BR117.</title>
        <authorList>
            <consortium name="The Broad Institute Genome Sequencing Platform"/>
            <person name="Russ C."/>
            <person name="Cuomo C."/>
            <person name="Shea T."/>
            <person name="Young S.K."/>
            <person name="Zeng Q."/>
            <person name="Koehrsen M."/>
            <person name="Haas B."/>
            <person name="Borodovsky M."/>
            <person name="Guigo R."/>
            <person name="Alvarado L."/>
            <person name="Berlin A."/>
            <person name="Bochicchio J."/>
            <person name="Borenstein D."/>
            <person name="Chapman S."/>
            <person name="Chen Z."/>
            <person name="Engels R."/>
            <person name="Freedman E."/>
            <person name="Gellesch M."/>
            <person name="Goldberg J."/>
            <person name="Griggs A."/>
            <person name="Gujja S."/>
            <person name="Heiman D."/>
            <person name="Hepburn T."/>
            <person name="Howarth C."/>
            <person name="Jen D."/>
            <person name="Larson L."/>
            <person name="Lewis B."/>
            <person name="Mehta T."/>
            <person name="Park D."/>
            <person name="Pearson M."/>
            <person name="Roberts A."/>
            <person name="Saif S."/>
            <person name="Shenoy N."/>
            <person name="Sisk P."/>
            <person name="Stolte C."/>
            <person name="Sykes S."/>
            <person name="Thomson T."/>
            <person name="Walk T."/>
            <person name="White J."/>
            <person name="Yandava C."/>
            <person name="Burger G."/>
            <person name="Gray M.W."/>
            <person name="Holland P.W.H."/>
            <person name="King N."/>
            <person name="Lang F.B.F."/>
            <person name="Roger A.J."/>
            <person name="Ruiz-Trillo I."/>
            <person name="Lander E."/>
            <person name="Nusbaum C."/>
        </authorList>
    </citation>
    <scope>NUCLEOTIDE SEQUENCE [LARGE SCALE GENOMIC DNA]</scope>
    <source>
        <strain evidence="3 4">DAOM BR117</strain>
    </source>
</reference>
<dbReference type="RefSeq" id="XP_016606279.1">
    <property type="nucleotide sequence ID" value="XM_016754839.1"/>
</dbReference>
<accession>A0A0L0HBJ3</accession>
<evidence type="ECO:0000313" key="4">
    <source>
        <dbReference type="Proteomes" id="UP000053201"/>
    </source>
</evidence>
<dbReference type="Proteomes" id="UP000053201">
    <property type="component" value="Unassembled WGS sequence"/>
</dbReference>
<protein>
    <submittedName>
        <fullName evidence="3">Uncharacterized protein</fullName>
    </submittedName>
</protein>
<organism evidence="3 4">
    <name type="scientific">Spizellomyces punctatus (strain DAOM BR117)</name>
    <dbReference type="NCBI Taxonomy" id="645134"/>
    <lineage>
        <taxon>Eukaryota</taxon>
        <taxon>Fungi</taxon>
        <taxon>Fungi incertae sedis</taxon>
        <taxon>Chytridiomycota</taxon>
        <taxon>Chytridiomycota incertae sedis</taxon>
        <taxon>Chytridiomycetes</taxon>
        <taxon>Spizellomycetales</taxon>
        <taxon>Spizellomycetaceae</taxon>
        <taxon>Spizellomyces</taxon>
    </lineage>
</organism>
<proteinExistence type="predicted"/>
<dbReference type="InParanoid" id="A0A0L0HBJ3"/>
<name>A0A0L0HBJ3_SPIPD</name>